<reference evidence="2" key="2">
    <citation type="journal article" date="2021" name="PeerJ">
        <title>Extensive microbial diversity within the chicken gut microbiome revealed by metagenomics and culture.</title>
        <authorList>
            <person name="Gilroy R."/>
            <person name="Ravi A."/>
            <person name="Getino M."/>
            <person name="Pursley I."/>
            <person name="Horton D.L."/>
            <person name="Alikhan N.F."/>
            <person name="Baker D."/>
            <person name="Gharbi K."/>
            <person name="Hall N."/>
            <person name="Watson M."/>
            <person name="Adriaenssens E.M."/>
            <person name="Foster-Nyarko E."/>
            <person name="Jarju S."/>
            <person name="Secka A."/>
            <person name="Antonio M."/>
            <person name="Oren A."/>
            <person name="Chaudhuri R.R."/>
            <person name="La Ragione R."/>
            <person name="Hildebrand F."/>
            <person name="Pallen M.J."/>
        </authorList>
    </citation>
    <scope>NUCLEOTIDE SEQUENCE</scope>
    <source>
        <strain evidence="2">18911</strain>
    </source>
</reference>
<evidence type="ECO:0000313" key="3">
    <source>
        <dbReference type="Proteomes" id="UP000824094"/>
    </source>
</evidence>
<dbReference type="PANTHER" id="PTHR34203:SF15">
    <property type="entry name" value="SLL1173 PROTEIN"/>
    <property type="match status" value="1"/>
</dbReference>
<accession>A0A9D1SI59</accession>
<evidence type="ECO:0000313" key="2">
    <source>
        <dbReference type="EMBL" id="HIU60517.1"/>
    </source>
</evidence>
<gene>
    <name evidence="2" type="ORF">IAB05_03875</name>
</gene>
<protein>
    <submittedName>
        <fullName evidence="2">FkbM family methyltransferase</fullName>
    </submittedName>
</protein>
<dbReference type="NCBIfam" id="TIGR01444">
    <property type="entry name" value="fkbM_fam"/>
    <property type="match status" value="1"/>
</dbReference>
<dbReference type="GO" id="GO:0032259">
    <property type="term" value="P:methylation"/>
    <property type="evidence" value="ECO:0007669"/>
    <property type="project" value="UniProtKB-KW"/>
</dbReference>
<comment type="caution">
    <text evidence="2">The sequence shown here is derived from an EMBL/GenBank/DDBJ whole genome shotgun (WGS) entry which is preliminary data.</text>
</comment>
<proteinExistence type="predicted"/>
<dbReference type="AlphaFoldDB" id="A0A9D1SI59"/>
<feature type="domain" description="Methyltransferase FkbM" evidence="1">
    <location>
        <begin position="137"/>
        <end position="288"/>
    </location>
</feature>
<dbReference type="EMBL" id="DVNF01000116">
    <property type="protein sequence ID" value="HIU60517.1"/>
    <property type="molecule type" value="Genomic_DNA"/>
</dbReference>
<sequence length="308" mass="35647">MNVTDLSFYSLIDEIAHLEVDELYRRIRENFAAVNPVTARNMAVFFNKFGYWGKLEPEKGIYEEIELKATALRSHLSDYLWVYERLCDYRSKKTFYAVLSNWYRYDFACTAKAKEYLFDDYFDLDLVKCSRDEVVVDLGAYTGDTTLSYIRNYGEECYKRIYCYEITPSVFAVLKNTLARYRDIEYRLKGVSDECGAMKLQLSCGGNSANVLSLVGEETVETTTLDADISEPVSLIKADIEGYELKALRGAARHIVNDHPKLLISVYHSNDDIWEIPKTIHAFSSDYRFYLRFKGSCIYPTEITLFAL</sequence>
<dbReference type="Proteomes" id="UP000824094">
    <property type="component" value="Unassembled WGS sequence"/>
</dbReference>
<dbReference type="Gene3D" id="3.40.50.150">
    <property type="entry name" value="Vaccinia Virus protein VP39"/>
    <property type="match status" value="1"/>
</dbReference>
<dbReference type="GO" id="GO:0008168">
    <property type="term" value="F:methyltransferase activity"/>
    <property type="evidence" value="ECO:0007669"/>
    <property type="project" value="UniProtKB-KW"/>
</dbReference>
<organism evidence="2 3">
    <name type="scientific">Candidatus Stercoripulliclostridium merdigallinarum</name>
    <dbReference type="NCBI Taxonomy" id="2840951"/>
    <lineage>
        <taxon>Bacteria</taxon>
        <taxon>Bacillati</taxon>
        <taxon>Bacillota</taxon>
        <taxon>Clostridia</taxon>
        <taxon>Eubacteriales</taxon>
        <taxon>Candidatus Stercoripulliclostridium</taxon>
    </lineage>
</organism>
<dbReference type="Pfam" id="PF05050">
    <property type="entry name" value="Methyltransf_21"/>
    <property type="match status" value="1"/>
</dbReference>
<keyword evidence="2" id="KW-0808">Transferase</keyword>
<keyword evidence="2" id="KW-0489">Methyltransferase</keyword>
<evidence type="ECO:0000259" key="1">
    <source>
        <dbReference type="Pfam" id="PF05050"/>
    </source>
</evidence>
<dbReference type="SUPFAM" id="SSF53335">
    <property type="entry name" value="S-adenosyl-L-methionine-dependent methyltransferases"/>
    <property type="match status" value="1"/>
</dbReference>
<dbReference type="InterPro" id="IPR029063">
    <property type="entry name" value="SAM-dependent_MTases_sf"/>
</dbReference>
<dbReference type="InterPro" id="IPR006342">
    <property type="entry name" value="FkbM_mtfrase"/>
</dbReference>
<name>A0A9D1SI59_9FIRM</name>
<dbReference type="InterPro" id="IPR052514">
    <property type="entry name" value="SAM-dependent_MTase"/>
</dbReference>
<reference evidence="2" key="1">
    <citation type="submission" date="2020-10" db="EMBL/GenBank/DDBJ databases">
        <authorList>
            <person name="Gilroy R."/>
        </authorList>
    </citation>
    <scope>NUCLEOTIDE SEQUENCE</scope>
    <source>
        <strain evidence="2">18911</strain>
    </source>
</reference>
<dbReference type="PANTHER" id="PTHR34203">
    <property type="entry name" value="METHYLTRANSFERASE, FKBM FAMILY PROTEIN"/>
    <property type="match status" value="1"/>
</dbReference>